<dbReference type="CDD" id="cd22392">
    <property type="entry name" value="KH-I_PNO1_rpt2"/>
    <property type="match status" value="1"/>
</dbReference>
<dbReference type="Gene3D" id="3.30.1370.10">
    <property type="entry name" value="K Homology domain, type 1"/>
    <property type="match status" value="1"/>
</dbReference>
<keyword evidence="12" id="KW-0539">Nucleus</keyword>
<dbReference type="FunFam" id="3.30.1370.10:FF:000048">
    <property type="entry name" value="RNA-binding protein PNO1 isoform X2"/>
    <property type="match status" value="1"/>
</dbReference>
<evidence type="ECO:0000256" key="8">
    <source>
        <dbReference type="ARBA" id="ARBA00022884"/>
    </source>
</evidence>
<dbReference type="SUPFAM" id="SSF54695">
    <property type="entry name" value="POZ domain"/>
    <property type="match status" value="1"/>
</dbReference>
<dbReference type="Pfam" id="PF03388">
    <property type="entry name" value="Lectin_leg-like"/>
    <property type="match status" value="1"/>
</dbReference>
<dbReference type="FunFam" id="3.30.710.10:FF:000042">
    <property type="entry name" value="BTB/POZ domain-containing protein 9"/>
    <property type="match status" value="1"/>
</dbReference>
<evidence type="ECO:0000256" key="4">
    <source>
        <dbReference type="ARBA" id="ARBA00020216"/>
    </source>
</evidence>
<reference evidence="16" key="1">
    <citation type="journal article" date="2020" name="J Insects Food Feed">
        <title>The yellow mealworm (Tenebrio molitor) genome: a resource for the emerging insects as food and feed industry.</title>
        <authorList>
            <person name="Eriksson T."/>
            <person name="Andere A."/>
            <person name="Kelstrup H."/>
            <person name="Emery V."/>
            <person name="Picard C."/>
        </authorList>
    </citation>
    <scope>NUCLEOTIDE SEQUENCE</scope>
    <source>
        <strain evidence="16">Stoneville</strain>
        <tissue evidence="16">Whole head</tissue>
    </source>
</reference>
<dbReference type="Gene3D" id="1.25.40.420">
    <property type="match status" value="1"/>
</dbReference>
<dbReference type="InterPro" id="IPR004087">
    <property type="entry name" value="KH_dom"/>
</dbReference>
<keyword evidence="10" id="KW-0472">Membrane</keyword>
<dbReference type="Proteomes" id="UP000719412">
    <property type="component" value="Unassembled WGS sequence"/>
</dbReference>
<dbReference type="Gene3D" id="3.30.710.10">
    <property type="entry name" value="Potassium Channel Kv1.1, Chain A"/>
    <property type="match status" value="1"/>
</dbReference>
<dbReference type="InterPro" id="IPR055211">
    <property type="entry name" value="KH_PNO1_2nd"/>
</dbReference>
<evidence type="ECO:0000256" key="9">
    <source>
        <dbReference type="ARBA" id="ARBA00022989"/>
    </source>
</evidence>
<keyword evidence="9" id="KW-1133">Transmembrane helix</keyword>
<dbReference type="GO" id="GO:0030246">
    <property type="term" value="F:carbohydrate binding"/>
    <property type="evidence" value="ECO:0007669"/>
    <property type="project" value="UniProtKB-KW"/>
</dbReference>
<dbReference type="SMART" id="SM00322">
    <property type="entry name" value="KH"/>
    <property type="match status" value="1"/>
</dbReference>
<dbReference type="FunFam" id="3.30.1370.10:FF:000009">
    <property type="entry name" value="RNA-binding protein PNO1"/>
    <property type="match status" value="1"/>
</dbReference>
<evidence type="ECO:0000256" key="10">
    <source>
        <dbReference type="ARBA" id="ARBA00023136"/>
    </source>
</evidence>
<dbReference type="GO" id="GO:0005730">
    <property type="term" value="C:nucleolus"/>
    <property type="evidence" value="ECO:0007669"/>
    <property type="project" value="UniProtKB-SubCell"/>
</dbReference>
<feature type="region of interest" description="Disordered" evidence="13">
    <location>
        <begin position="1519"/>
        <end position="1558"/>
    </location>
</feature>
<dbReference type="InterPro" id="IPR005052">
    <property type="entry name" value="Lectin_leg"/>
</dbReference>
<dbReference type="EMBL" id="JABDTM020027173">
    <property type="protein sequence ID" value="KAH0810914.1"/>
    <property type="molecule type" value="Genomic_DNA"/>
</dbReference>
<keyword evidence="8" id="KW-0694">RNA-binding</keyword>
<feature type="region of interest" description="Disordered" evidence="13">
    <location>
        <begin position="115"/>
        <end position="168"/>
    </location>
</feature>
<evidence type="ECO:0000256" key="1">
    <source>
        <dbReference type="ARBA" id="ARBA00004151"/>
    </source>
</evidence>
<keyword evidence="7" id="KW-0430">Lectin</keyword>
<dbReference type="PROSITE" id="PS50097">
    <property type="entry name" value="BTB"/>
    <property type="match status" value="1"/>
</dbReference>
<evidence type="ECO:0000256" key="3">
    <source>
        <dbReference type="ARBA" id="ARBA00007515"/>
    </source>
</evidence>
<evidence type="ECO:0000256" key="13">
    <source>
        <dbReference type="SAM" id="MobiDB-lite"/>
    </source>
</evidence>
<organism evidence="16 17">
    <name type="scientific">Tenebrio molitor</name>
    <name type="common">Yellow mealworm beetle</name>
    <dbReference type="NCBI Taxonomy" id="7067"/>
    <lineage>
        <taxon>Eukaryota</taxon>
        <taxon>Metazoa</taxon>
        <taxon>Ecdysozoa</taxon>
        <taxon>Arthropoda</taxon>
        <taxon>Hexapoda</taxon>
        <taxon>Insecta</taxon>
        <taxon>Pterygota</taxon>
        <taxon>Neoptera</taxon>
        <taxon>Endopterygota</taxon>
        <taxon>Coleoptera</taxon>
        <taxon>Polyphaga</taxon>
        <taxon>Cucujiformia</taxon>
        <taxon>Tenebrionidae</taxon>
        <taxon>Tenebrio</taxon>
    </lineage>
</organism>
<dbReference type="CDD" id="cd06902">
    <property type="entry name" value="lectin_ERGIC-53_ERGL"/>
    <property type="match status" value="1"/>
</dbReference>
<dbReference type="Gene3D" id="2.60.120.260">
    <property type="entry name" value="Galactose-binding domain-like"/>
    <property type="match status" value="2"/>
</dbReference>
<dbReference type="CDD" id="cd22391">
    <property type="entry name" value="KH-I_PNO1_rpt1"/>
    <property type="match status" value="1"/>
</dbReference>
<protein>
    <recommendedName>
        <fullName evidence="4">BTB/POZ domain-containing protein 9</fullName>
    </recommendedName>
</protein>
<feature type="compositionally biased region" description="Polar residues" evidence="13">
    <location>
        <begin position="1519"/>
        <end position="1533"/>
    </location>
</feature>
<dbReference type="InterPro" id="IPR034091">
    <property type="entry name" value="BTBD9_BACK-like_dom"/>
</dbReference>
<dbReference type="Pfam" id="PF22891">
    <property type="entry name" value="KH_PNO1_2nd"/>
    <property type="match status" value="1"/>
</dbReference>
<dbReference type="Gene3D" id="2.60.120.200">
    <property type="match status" value="1"/>
</dbReference>
<reference evidence="16" key="2">
    <citation type="submission" date="2021-08" db="EMBL/GenBank/DDBJ databases">
        <authorList>
            <person name="Eriksson T."/>
        </authorList>
    </citation>
    <scope>NUCLEOTIDE SEQUENCE</scope>
    <source>
        <strain evidence="16">Stoneville</strain>
        <tissue evidence="16">Whole head</tissue>
    </source>
</reference>
<feature type="compositionally biased region" description="Low complexity" evidence="13">
    <location>
        <begin position="22"/>
        <end position="56"/>
    </location>
</feature>
<dbReference type="InterPro" id="IPR000210">
    <property type="entry name" value="BTB/POZ_dom"/>
</dbReference>
<dbReference type="GO" id="GO:0003723">
    <property type="term" value="F:RNA binding"/>
    <property type="evidence" value="ECO:0007669"/>
    <property type="project" value="UniProtKB-KW"/>
</dbReference>
<evidence type="ECO:0000259" key="14">
    <source>
        <dbReference type="PROSITE" id="PS50097"/>
    </source>
</evidence>
<keyword evidence="5" id="KW-0812">Transmembrane</keyword>
<dbReference type="GO" id="GO:0033116">
    <property type="term" value="C:endoplasmic reticulum-Golgi intermediate compartment membrane"/>
    <property type="evidence" value="ECO:0007669"/>
    <property type="project" value="UniProtKB-SubCell"/>
</dbReference>
<dbReference type="FunFam" id="1.25.40.420:FF:000005">
    <property type="entry name" value="BTB/POZ domain-containing protein 9"/>
    <property type="match status" value="1"/>
</dbReference>
<dbReference type="InterPro" id="IPR013320">
    <property type="entry name" value="ConA-like_dom_sf"/>
</dbReference>
<dbReference type="InterPro" id="IPR055212">
    <property type="entry name" value="KH-I_PNO1_first"/>
</dbReference>
<comment type="caution">
    <text evidence="16">The sequence shown here is derived from an EMBL/GenBank/DDBJ whole genome shotgun (WGS) entry which is preliminary data.</text>
</comment>
<keyword evidence="6" id="KW-0732">Signal</keyword>
<comment type="similarity">
    <text evidence="3">Belongs to the PNO1 family.</text>
</comment>
<evidence type="ECO:0000256" key="6">
    <source>
        <dbReference type="ARBA" id="ARBA00022729"/>
    </source>
</evidence>
<feature type="region of interest" description="Disordered" evidence="13">
    <location>
        <begin position="18"/>
        <end position="96"/>
    </location>
</feature>
<keyword evidence="11" id="KW-1015">Disulfide bond</keyword>
<evidence type="ECO:0000256" key="11">
    <source>
        <dbReference type="ARBA" id="ARBA00023157"/>
    </source>
</evidence>
<dbReference type="FunFam" id="2.60.120.260:FF:000051">
    <property type="entry name" value="BTB/POZ domain-containing protein 9"/>
    <property type="match status" value="1"/>
</dbReference>
<dbReference type="FunFam" id="2.60.120.200:FF:000028">
    <property type="entry name" value="Blast:Protein ERGIC-53"/>
    <property type="match status" value="1"/>
</dbReference>
<evidence type="ECO:0000313" key="16">
    <source>
        <dbReference type="EMBL" id="KAH0810914.1"/>
    </source>
</evidence>
<dbReference type="SMART" id="SM00225">
    <property type="entry name" value="BTB"/>
    <property type="match status" value="1"/>
</dbReference>
<dbReference type="GO" id="GO:0012505">
    <property type="term" value="C:endomembrane system"/>
    <property type="evidence" value="ECO:0007669"/>
    <property type="project" value="UniProtKB-ARBA"/>
</dbReference>
<dbReference type="CDD" id="cd14822">
    <property type="entry name" value="BACK_BTBD9"/>
    <property type="match status" value="1"/>
</dbReference>
<dbReference type="PROSITE" id="PS51328">
    <property type="entry name" value="L_LECTIN_LIKE"/>
    <property type="match status" value="1"/>
</dbReference>
<dbReference type="InterPro" id="IPR011333">
    <property type="entry name" value="SKP1/BTB/POZ_sf"/>
</dbReference>
<feature type="compositionally biased region" description="Basic residues" evidence="13">
    <location>
        <begin position="151"/>
        <end position="162"/>
    </location>
</feature>
<dbReference type="PANTHER" id="PTHR46306:SF1">
    <property type="entry name" value="BTB_POZ DOMAIN-CONTAINING PROTEIN 9"/>
    <property type="match status" value="1"/>
</dbReference>
<evidence type="ECO:0000256" key="7">
    <source>
        <dbReference type="ARBA" id="ARBA00022734"/>
    </source>
</evidence>
<evidence type="ECO:0000313" key="17">
    <source>
        <dbReference type="Proteomes" id="UP000719412"/>
    </source>
</evidence>
<sequence length="1558" mass="175803">MPSYPYRRTVRWIDNTFGHRYSSPTIPRTRPPRSLSSSGSTSSVEESGGSSEGSDPPSRDISPNNIHIPQRHIQPKNHPQWRNRKYKNSPHNNYNQSTTTKLKLLEKMATRGDVNIDTSNFEPKKPTKRRNDSLGDNTMEVDTHNGIQGTVRHKPKSKKFRKAVSESKDNIRKVPVPAHRYTPLKENWLKIFTPIVEHLKLQVRFNLKTRNVEIKACENTGDLGNLQKAADFVKAFVYGFDVDDALALMRLDDLFIETFEIKDVKNLKGDHQSRAVGRLAGKGGRTKFTIENVTKTRIVLADSKIHILGSFQNIQLARRAICNLILGSPPSKVYGQLRNIASRVSERIPNLFRLYRDLVRSGQAFPGALQHRATLQSHLPVVGVPVLDPCDGADSNLYGDDLVCSCPSVLLFVIWINIANANLVHKKFEYKYSFKPPYLAQKDGSVPFWEYGGNAIASSENVRIAPSLRSQKGAIWTKTPTNFDWWEVDIAFRVTGRGRVGADGLAFWYTQSKGAYDGEVFGSSDKWVGLGLFFDSFDNDGKHNNPYIMAVLNDGTKQFAHQLDGSTQLLAGCLRDFRNKPFPTRAKIEYYQNILTVLFHNGMTNNEQDYEVCFRAESVFLPQNGYFGLSAATGGLADDHDVIHFLTNSLHLPGQVSTSNAVPGEEQQKLTQEYQDYQKKLEQQKAEYRKEHPDEKEPDMDDWFETDSQRELRQIFQGQNQIFQVVRELNNKLDEVVGRQERTMSLISQTSGGVAAPSATGHAPAPPGGFPDTIRRHEVDAVFNNQNQILSTVREIRQFVLELKTRADTIINNQAKQPTAQVQSLGYDTQSLISEMRDGLNHVKQNVAQVAQKIDQSPTGCPSVSCVSVTAVLAIAVVQLLLILGYNIYRCFGIVCAIGQCLTSNSHTTATTTQCKYPKRPRSMHAIVHILIDFLLNLLDEIRNDKIKLSVFDVKMSSSHQYMQNASAKDSDVVRLGDIEHLSQLSENLSSLCLSHEYADITLIVEGQKLYAHKVILAARSEYFRALLYGGLKESNQSEIVLPDAPVKAFKILLKYVYTGHVFLMTLKEDVILDTLGLAHQYGFQDLETAISDILKQLLALRNVCPILDTAHLYGLDKLVEVCHTFLDRHASEILTHESFLQLSQASLVELLRRDSFFAPEVEIFRGVCNWCNANTDKDDLVMKCVRLPLMNVADLLSVVRPAGLVKPDALLDAIAERTNVRLSSLPHRGQLKENVSSPRLGSKVVAGELLEYLLDGDYYTYDMEKGYTRHPINGPGDQGIIIKLGAPSIVNHIRMLLWDRDLRSYSYYIEVSMEQKDWVRVVDYSHYSCRSWQYLYFENRVVQFIRIVGTHNTVNKVFHLVSFEASCKLSIPKMVNDIICPNYNVATLDKSAVVIEGVSRSRNALLNGDTKHYDWDSGYTCHQLGSGAILIQLGQPYVISSLRLLLWDCDERTYSYYIESSVNVWDWEMVVDYTRENCKSWQLIRFPPRPVVFIRIVGTHNSANEVFHCVHFECPSCETQGTSGGKPSNRSATPEKDINMVATEMATEAEEMPSDDD</sequence>
<evidence type="ECO:0000256" key="5">
    <source>
        <dbReference type="ARBA" id="ARBA00022692"/>
    </source>
</evidence>
<gene>
    <name evidence="16" type="ORF">GEV33_011876</name>
</gene>
<dbReference type="PANTHER" id="PTHR46306">
    <property type="entry name" value="BTB/POZ DOMAIN-CONTAINING PROTEIN 9"/>
    <property type="match status" value="1"/>
</dbReference>
<feature type="compositionally biased region" description="Basic and acidic residues" evidence="13">
    <location>
        <begin position="122"/>
        <end position="133"/>
    </location>
</feature>
<dbReference type="InterPro" id="IPR008979">
    <property type="entry name" value="Galactose-bd-like_sf"/>
</dbReference>
<dbReference type="GO" id="GO:0048512">
    <property type="term" value="P:circadian behavior"/>
    <property type="evidence" value="ECO:0007669"/>
    <property type="project" value="TreeGrafter"/>
</dbReference>
<feature type="domain" description="BTB" evidence="14">
    <location>
        <begin position="999"/>
        <end position="1066"/>
    </location>
</feature>
<dbReference type="InterPro" id="IPR011705">
    <property type="entry name" value="BACK"/>
</dbReference>
<keyword evidence="17" id="KW-1185">Reference proteome</keyword>
<feature type="compositionally biased region" description="Acidic residues" evidence="13">
    <location>
        <begin position="1548"/>
        <end position="1558"/>
    </location>
</feature>
<feature type="domain" description="L-type lectin-like" evidence="15">
    <location>
        <begin position="426"/>
        <end position="650"/>
    </location>
</feature>
<dbReference type="Pfam" id="PF00651">
    <property type="entry name" value="BTB"/>
    <property type="match status" value="1"/>
</dbReference>
<dbReference type="InterPro" id="IPR036612">
    <property type="entry name" value="KH_dom_type_1_sf"/>
</dbReference>
<comment type="subcellular location">
    <subcellularLocation>
        <location evidence="1">Endoplasmic reticulum-Golgi intermediate compartment membrane</location>
        <topology evidence="1">Single-pass type I membrane protein</topology>
    </subcellularLocation>
    <subcellularLocation>
        <location evidence="2">Nucleus</location>
        <location evidence="2">Nucleolus</location>
    </subcellularLocation>
</comment>
<dbReference type="SUPFAM" id="SSF49899">
    <property type="entry name" value="Concanavalin A-like lectins/glucanases"/>
    <property type="match status" value="1"/>
</dbReference>
<dbReference type="GO" id="GO:0050804">
    <property type="term" value="P:modulation of chemical synaptic transmission"/>
    <property type="evidence" value="ECO:0007669"/>
    <property type="project" value="TreeGrafter"/>
</dbReference>
<evidence type="ECO:0000256" key="2">
    <source>
        <dbReference type="ARBA" id="ARBA00004604"/>
    </source>
</evidence>
<dbReference type="CDD" id="cd18287">
    <property type="entry name" value="BTB_POZ_BTBD9"/>
    <property type="match status" value="1"/>
</dbReference>
<evidence type="ECO:0000259" key="15">
    <source>
        <dbReference type="PROSITE" id="PS51328"/>
    </source>
</evidence>
<evidence type="ECO:0000256" key="12">
    <source>
        <dbReference type="ARBA" id="ARBA00023242"/>
    </source>
</evidence>
<feature type="compositionally biased region" description="Basic residues" evidence="13">
    <location>
        <begin position="69"/>
        <end position="88"/>
    </location>
</feature>
<dbReference type="SUPFAM" id="SSF54791">
    <property type="entry name" value="Eukaryotic type KH-domain (KH-domain type I)"/>
    <property type="match status" value="1"/>
</dbReference>
<name>A0A8J6H9W6_TENMO</name>
<dbReference type="InterPro" id="IPR052407">
    <property type="entry name" value="BTB_POZ_domain_cont_9"/>
</dbReference>
<dbReference type="Pfam" id="PF07707">
    <property type="entry name" value="BACK"/>
    <property type="match status" value="1"/>
</dbReference>
<proteinExistence type="inferred from homology"/>
<dbReference type="SUPFAM" id="SSF49785">
    <property type="entry name" value="Galactose-binding domain-like"/>
    <property type="match status" value="2"/>
</dbReference>
<accession>A0A8J6H9W6</accession>
<dbReference type="SMART" id="SM00875">
    <property type="entry name" value="BACK"/>
    <property type="match status" value="1"/>
</dbReference>
<dbReference type="GO" id="GO:0008344">
    <property type="term" value="P:adult locomotory behavior"/>
    <property type="evidence" value="ECO:0007669"/>
    <property type="project" value="UniProtKB-ARBA"/>
</dbReference>